<evidence type="ECO:0000313" key="5">
    <source>
        <dbReference type="Proteomes" id="UP000324233"/>
    </source>
</evidence>
<accession>A0A5B9W325</accession>
<dbReference type="Proteomes" id="UP000324233">
    <property type="component" value="Chromosome"/>
</dbReference>
<name>A0A5B9W325_9BACT</name>
<dbReference type="RefSeq" id="WP_148594866.1">
    <property type="nucleotide sequence ID" value="NZ_CP042997.1"/>
</dbReference>
<evidence type="ECO:0000256" key="1">
    <source>
        <dbReference type="SAM" id="Coils"/>
    </source>
</evidence>
<dbReference type="OrthoDB" id="278125at2"/>
<feature type="coiled-coil region" evidence="1">
    <location>
        <begin position="330"/>
        <end position="364"/>
    </location>
</feature>
<dbReference type="InterPro" id="IPR009003">
    <property type="entry name" value="Peptidase_S1_PA"/>
</dbReference>
<feature type="compositionally biased region" description="Gly residues" evidence="2">
    <location>
        <begin position="679"/>
        <end position="691"/>
    </location>
</feature>
<proteinExistence type="predicted"/>
<dbReference type="KEGG" id="agv:OJF2_35610"/>
<dbReference type="AlphaFoldDB" id="A0A5B9W325"/>
<dbReference type="Pfam" id="PF20703">
    <property type="entry name" value="nSTAND1"/>
    <property type="match status" value="1"/>
</dbReference>
<evidence type="ECO:0000259" key="3">
    <source>
        <dbReference type="Pfam" id="PF20703"/>
    </source>
</evidence>
<sequence length="697" mass="73898">MTTAEPPRDPAEAPPFPSLEAMRAEHAGLLEALPPDGLDDAQVRKVNDFLARGAALGRLLDAPADRQVAQGLLNYWTATLYAESRLTRGGKHTPRPQVPSALLAAFDTATAAEVAGRAERAVEAMAPDVREAARRVLLRLVRLDAEGGRYAAGPARRDSLGEDDATRRAIDILAEAGAVRVGKGATDREDAISLSSEALTRQWATLARWLEGRRAFREAARFWAQSGRDRSALLGRPLLPEALAYNDRDALEDEFIRASTSDVVREGRIQNVAIAALATCLALAVGMASLAWKKSGAASRAAAEAVVAREAADEDSRKARESESKALAASRIAQERYEAALKEKQEAEAARAETLKLAETLLRERERSGQLARQLKDSQERLRAAFSESSRSWEAQAAKLRSLAGVAGNKQMKELLNGFVEKIGTAHDRQDSQVQDELRGLEQSLTQKSHLTEISPELWSKYEELSRTIRRQEEDVRPYRSRARPLRPGVSLGLEGSQSGGSLCCAVKGKDGEVSLLTLGFVLDGAGDRVIQPMAFDGGGPEDAVARLSRPADAAPGTAPDKRSVALAGILPGVEVQNVVPGLGPIVGVADEVGPGTAVVLVGRGSGMKRGKVLAIESDFIRIERISSVGDAGGPVLTQDGRLIGLLWGGSEDASLVVPIGPLLEKLEVELLPPPAQPGGAGATPARGGGPGGPPPG</sequence>
<organism evidence="4 5">
    <name type="scientific">Aquisphaera giovannonii</name>
    <dbReference type="NCBI Taxonomy" id="406548"/>
    <lineage>
        <taxon>Bacteria</taxon>
        <taxon>Pseudomonadati</taxon>
        <taxon>Planctomycetota</taxon>
        <taxon>Planctomycetia</taxon>
        <taxon>Isosphaerales</taxon>
        <taxon>Isosphaeraceae</taxon>
        <taxon>Aquisphaera</taxon>
    </lineage>
</organism>
<protein>
    <recommendedName>
        <fullName evidence="3">Novel STAND NTPase 1 domain-containing protein</fullName>
    </recommendedName>
</protein>
<evidence type="ECO:0000313" key="4">
    <source>
        <dbReference type="EMBL" id="QEH35016.1"/>
    </source>
</evidence>
<keyword evidence="5" id="KW-1185">Reference proteome</keyword>
<evidence type="ECO:0000256" key="2">
    <source>
        <dbReference type="SAM" id="MobiDB-lite"/>
    </source>
</evidence>
<keyword evidence="1" id="KW-0175">Coiled coil</keyword>
<reference evidence="4 5" key="1">
    <citation type="submission" date="2019-08" db="EMBL/GenBank/DDBJ databases">
        <title>Deep-cultivation of Planctomycetes and their phenomic and genomic characterization uncovers novel biology.</title>
        <authorList>
            <person name="Wiegand S."/>
            <person name="Jogler M."/>
            <person name="Boedeker C."/>
            <person name="Pinto D."/>
            <person name="Vollmers J."/>
            <person name="Rivas-Marin E."/>
            <person name="Kohn T."/>
            <person name="Peeters S.H."/>
            <person name="Heuer A."/>
            <person name="Rast P."/>
            <person name="Oberbeckmann S."/>
            <person name="Bunk B."/>
            <person name="Jeske O."/>
            <person name="Meyerdierks A."/>
            <person name="Storesund J.E."/>
            <person name="Kallscheuer N."/>
            <person name="Luecker S."/>
            <person name="Lage O.M."/>
            <person name="Pohl T."/>
            <person name="Merkel B.J."/>
            <person name="Hornburger P."/>
            <person name="Mueller R.-W."/>
            <person name="Bruemmer F."/>
            <person name="Labrenz M."/>
            <person name="Spormann A.M."/>
            <person name="Op den Camp H."/>
            <person name="Overmann J."/>
            <person name="Amann R."/>
            <person name="Jetten M.S.M."/>
            <person name="Mascher T."/>
            <person name="Medema M.H."/>
            <person name="Devos D.P."/>
            <person name="Kaster A.-K."/>
            <person name="Ovreas L."/>
            <person name="Rohde M."/>
            <person name="Galperin M.Y."/>
            <person name="Jogler C."/>
        </authorList>
    </citation>
    <scope>NUCLEOTIDE SEQUENCE [LARGE SCALE GENOMIC DNA]</scope>
    <source>
        <strain evidence="4 5">OJF2</strain>
    </source>
</reference>
<feature type="compositionally biased region" description="Basic and acidic residues" evidence="2">
    <location>
        <begin position="1"/>
        <end position="11"/>
    </location>
</feature>
<dbReference type="EMBL" id="CP042997">
    <property type="protein sequence ID" value="QEH35016.1"/>
    <property type="molecule type" value="Genomic_DNA"/>
</dbReference>
<feature type="region of interest" description="Disordered" evidence="2">
    <location>
        <begin position="1"/>
        <end position="21"/>
    </location>
</feature>
<gene>
    <name evidence="4" type="ORF">OJF2_35610</name>
</gene>
<dbReference type="InterPro" id="IPR049052">
    <property type="entry name" value="nSTAND1"/>
</dbReference>
<dbReference type="SUPFAM" id="SSF50494">
    <property type="entry name" value="Trypsin-like serine proteases"/>
    <property type="match status" value="1"/>
</dbReference>
<feature type="domain" description="Novel STAND NTPase 1" evidence="3">
    <location>
        <begin position="113"/>
        <end position="228"/>
    </location>
</feature>
<feature type="region of interest" description="Disordered" evidence="2">
    <location>
        <begin position="671"/>
        <end position="697"/>
    </location>
</feature>